<protein>
    <submittedName>
        <fullName evidence="4">PH domain-containing protein</fullName>
    </submittedName>
</protein>
<dbReference type="GeneID" id="78821476"/>
<dbReference type="Pfam" id="PF03703">
    <property type="entry name" value="bPH_2"/>
    <property type="match status" value="1"/>
</dbReference>
<comment type="caution">
    <text evidence="4">The sequence shown here is derived from an EMBL/GenBank/DDBJ whole genome shotgun (WGS) entry which is preliminary data.</text>
</comment>
<dbReference type="EMBL" id="JBHTAS010000001">
    <property type="protein sequence ID" value="MFC7141167.1"/>
    <property type="molecule type" value="Genomic_DNA"/>
</dbReference>
<feature type="compositionally biased region" description="Basic and acidic residues" evidence="1">
    <location>
        <begin position="245"/>
        <end position="260"/>
    </location>
</feature>
<feature type="transmembrane region" description="Helical" evidence="2">
    <location>
        <begin position="63"/>
        <end position="86"/>
    </location>
</feature>
<feature type="region of interest" description="Disordered" evidence="1">
    <location>
        <begin position="1"/>
        <end position="31"/>
    </location>
</feature>
<dbReference type="PANTHER" id="PTHR37938">
    <property type="entry name" value="BLL0215 PROTEIN"/>
    <property type="match status" value="1"/>
</dbReference>
<keyword evidence="2" id="KW-1133">Transmembrane helix</keyword>
<evidence type="ECO:0000256" key="1">
    <source>
        <dbReference type="SAM" id="MobiDB-lite"/>
    </source>
</evidence>
<dbReference type="PANTHER" id="PTHR37938:SF1">
    <property type="entry name" value="BLL0215 PROTEIN"/>
    <property type="match status" value="1"/>
</dbReference>
<keyword evidence="5" id="KW-1185">Reference proteome</keyword>
<evidence type="ECO:0000313" key="4">
    <source>
        <dbReference type="EMBL" id="MFC7141167.1"/>
    </source>
</evidence>
<evidence type="ECO:0000313" key="5">
    <source>
        <dbReference type="Proteomes" id="UP001596432"/>
    </source>
</evidence>
<feature type="domain" description="YdbS-like PH" evidence="3">
    <location>
        <begin position="95"/>
        <end position="170"/>
    </location>
</feature>
<dbReference type="AlphaFoldDB" id="A0ABD5Y6N8"/>
<proteinExistence type="predicted"/>
<keyword evidence="2" id="KW-0812">Transmembrane</keyword>
<keyword evidence="2" id="KW-0472">Membrane</keyword>
<dbReference type="InterPro" id="IPR005182">
    <property type="entry name" value="YdbS-like_PH"/>
</dbReference>
<dbReference type="RefSeq" id="WP_274322255.1">
    <property type="nucleotide sequence ID" value="NZ_CP118158.1"/>
</dbReference>
<dbReference type="Proteomes" id="UP001596432">
    <property type="component" value="Unassembled WGS sequence"/>
</dbReference>
<feature type="region of interest" description="Disordered" evidence="1">
    <location>
        <begin position="226"/>
        <end position="269"/>
    </location>
</feature>
<accession>A0ABD5Y6N8</accession>
<feature type="region of interest" description="Disordered" evidence="1">
    <location>
        <begin position="173"/>
        <end position="194"/>
    </location>
</feature>
<evidence type="ECO:0000259" key="3">
    <source>
        <dbReference type="Pfam" id="PF03703"/>
    </source>
</evidence>
<gene>
    <name evidence="4" type="ORF">ACFQMA_15185</name>
</gene>
<organism evidence="4 5">
    <name type="scientific">Halosimplex aquaticum</name>
    <dbReference type="NCBI Taxonomy" id="3026162"/>
    <lineage>
        <taxon>Archaea</taxon>
        <taxon>Methanobacteriati</taxon>
        <taxon>Methanobacteriota</taxon>
        <taxon>Stenosarchaea group</taxon>
        <taxon>Halobacteria</taxon>
        <taxon>Halobacteriales</taxon>
        <taxon>Haloarculaceae</taxon>
        <taxon>Halosimplex</taxon>
    </lineage>
</organism>
<evidence type="ECO:0000256" key="2">
    <source>
        <dbReference type="SAM" id="Phobius"/>
    </source>
</evidence>
<name>A0ABD5Y6N8_9EURY</name>
<sequence>MSRDGPRGADGAGDGEDSEGQPTSDASVVDRAAAAADSDVSEWLSLEPGEEIVWTGEPTKLRMIGTVVTGIVLIPFLIGFVVLLAAPASYLSITHTDYVVTNRSLYVKRGILSRNIESVDLDRIQNTEFTQSFWGKQLGFGTIEISTAGSSGADISFDDVEDAREVREQISRVQREFGGGRGARDGTGGDGAAADRRVAGADQLDELVAELQATREALERVEARLAADDSAGAAEVPSDPLATASDDRGADERDGRGADRDESDWPPEN</sequence>
<feature type="compositionally biased region" description="Gly residues" evidence="1">
    <location>
        <begin position="177"/>
        <end position="191"/>
    </location>
</feature>
<reference evidence="4 5" key="1">
    <citation type="journal article" date="2019" name="Int. J. Syst. Evol. Microbiol.">
        <title>The Global Catalogue of Microorganisms (GCM) 10K type strain sequencing project: providing services to taxonomists for standard genome sequencing and annotation.</title>
        <authorList>
            <consortium name="The Broad Institute Genomics Platform"/>
            <consortium name="The Broad Institute Genome Sequencing Center for Infectious Disease"/>
            <person name="Wu L."/>
            <person name="Ma J."/>
        </authorList>
    </citation>
    <scope>NUCLEOTIDE SEQUENCE [LARGE SCALE GENOMIC DNA]</scope>
    <source>
        <strain evidence="4 5">XZYJT29</strain>
    </source>
</reference>